<dbReference type="EMBL" id="JAHIBW010000015">
    <property type="protein sequence ID" value="KAG7304584.1"/>
    <property type="molecule type" value="Genomic_DNA"/>
</dbReference>
<accession>A0ABQ7QHB7</accession>
<name>A0ABQ7QHB7_PLUXY</name>
<sequence length="103" mass="11727">VSRRYLQPCTLIWAPLRTVIATISIPGKLEILRGSQLRQHPSRCISKPARVPTITDLGDRAMAGRQTADRRLDKLRSRKSEHLLSHSEDLLAVPETCVWRTLF</sequence>
<gene>
    <name evidence="1" type="ORF">JYU34_011551</name>
</gene>
<protein>
    <submittedName>
        <fullName evidence="1">Uncharacterized protein</fullName>
    </submittedName>
</protein>
<proteinExistence type="predicted"/>
<reference evidence="1 2" key="1">
    <citation type="submission" date="2021-06" db="EMBL/GenBank/DDBJ databases">
        <title>A haploid diamondback moth (Plutella xylostella L.) genome assembly resolves 31 chromosomes and identifies a diamide resistance mutation.</title>
        <authorList>
            <person name="Ward C.M."/>
            <person name="Perry K.D."/>
            <person name="Baker G."/>
            <person name="Powis K."/>
            <person name="Heckel D.G."/>
            <person name="Baxter S.W."/>
        </authorList>
    </citation>
    <scope>NUCLEOTIDE SEQUENCE [LARGE SCALE GENOMIC DNA]</scope>
    <source>
        <strain evidence="1 2">LV</strain>
        <tissue evidence="1">Single pupa</tissue>
    </source>
</reference>
<organism evidence="1 2">
    <name type="scientific">Plutella xylostella</name>
    <name type="common">Diamondback moth</name>
    <name type="synonym">Plutella maculipennis</name>
    <dbReference type="NCBI Taxonomy" id="51655"/>
    <lineage>
        <taxon>Eukaryota</taxon>
        <taxon>Metazoa</taxon>
        <taxon>Ecdysozoa</taxon>
        <taxon>Arthropoda</taxon>
        <taxon>Hexapoda</taxon>
        <taxon>Insecta</taxon>
        <taxon>Pterygota</taxon>
        <taxon>Neoptera</taxon>
        <taxon>Endopterygota</taxon>
        <taxon>Lepidoptera</taxon>
        <taxon>Glossata</taxon>
        <taxon>Ditrysia</taxon>
        <taxon>Yponomeutoidea</taxon>
        <taxon>Plutellidae</taxon>
        <taxon>Plutella</taxon>
    </lineage>
</organism>
<evidence type="ECO:0000313" key="2">
    <source>
        <dbReference type="Proteomes" id="UP000823941"/>
    </source>
</evidence>
<feature type="non-terminal residue" evidence="1">
    <location>
        <position position="1"/>
    </location>
</feature>
<dbReference type="Proteomes" id="UP000823941">
    <property type="component" value="Chromosome 15"/>
</dbReference>
<keyword evidence="2" id="KW-1185">Reference proteome</keyword>
<evidence type="ECO:0000313" key="1">
    <source>
        <dbReference type="EMBL" id="KAG7304584.1"/>
    </source>
</evidence>
<comment type="caution">
    <text evidence="1">The sequence shown here is derived from an EMBL/GenBank/DDBJ whole genome shotgun (WGS) entry which is preliminary data.</text>
</comment>